<name>M9MS52_DROME</name>
<feature type="chain" id="PRO_5004101141" evidence="1">
    <location>
        <begin position="18"/>
        <end position="32"/>
    </location>
</feature>
<reference evidence="2 4" key="1">
    <citation type="journal article" date="2000" name="Science">
        <title>The genome sequence of Drosophila melanogaster.</title>
        <authorList>
            <person name="Adams M.D."/>
            <person name="Celniker S.E."/>
            <person name="Holt R.A."/>
            <person name="Evans C.A."/>
            <person name="Gocayne J.D."/>
            <person name="Amanatides P.G."/>
            <person name="Scherer S.E."/>
            <person name="Li P.W."/>
            <person name="Hoskins R.A."/>
            <person name="Galle R.F."/>
            <person name="George R.A."/>
            <person name="Lewis S.E."/>
            <person name="Richards S."/>
            <person name="Ashburner M."/>
            <person name="Henderson S.N."/>
            <person name="Sutton G.G."/>
            <person name="Wortman J.R."/>
            <person name="Yandell M.D."/>
            <person name="Zhang Q."/>
            <person name="Chen L.X."/>
            <person name="Brandon R.C."/>
            <person name="Rogers Y.H."/>
            <person name="Blazej R.G."/>
            <person name="Champe M."/>
            <person name="Pfeiffer B.D."/>
            <person name="Wan K.H."/>
            <person name="Doyle C."/>
            <person name="Baxter E.G."/>
            <person name="Helt G."/>
            <person name="Nelson C.R."/>
            <person name="Gabor G.L."/>
            <person name="Abril J.F."/>
            <person name="Agbayani A."/>
            <person name="An H.J."/>
            <person name="Andrews-Pfannkoch C."/>
            <person name="Baldwin D."/>
            <person name="Ballew R.M."/>
            <person name="Basu A."/>
            <person name="Baxendale J."/>
            <person name="Bayraktaroglu L."/>
            <person name="Beasley E.M."/>
            <person name="Beeson K.Y."/>
            <person name="Benos P.V."/>
            <person name="Berman B.P."/>
            <person name="Bhandari D."/>
            <person name="Bolshakov S."/>
            <person name="Borkova D."/>
            <person name="Botchan M.R."/>
            <person name="Bouck J."/>
            <person name="Brokstein P."/>
            <person name="Brottier P."/>
            <person name="Burtis K.C."/>
            <person name="Busam D.A."/>
            <person name="Butler H."/>
            <person name="Cadieu E."/>
            <person name="Center A."/>
            <person name="Chandra I."/>
            <person name="Cherry J.M."/>
            <person name="Cawley S."/>
            <person name="Dahlke C."/>
            <person name="Davenport L.B."/>
            <person name="Davies P."/>
            <person name="de Pablos B."/>
            <person name="Delcher A."/>
            <person name="Deng Z."/>
            <person name="Mays A.D."/>
            <person name="Dew I."/>
            <person name="Dietz S.M."/>
            <person name="Dodson K."/>
            <person name="Doup L.E."/>
            <person name="Downes M."/>
            <person name="Dugan-Rocha S."/>
            <person name="Dunkov B.C."/>
            <person name="Dunn P."/>
            <person name="Durbin K.J."/>
            <person name="Evangelista C.C."/>
            <person name="Ferraz C."/>
            <person name="Ferriera S."/>
            <person name="Fleischmann W."/>
            <person name="Fosler C."/>
            <person name="Gabrielian A.E."/>
            <person name="Garg N.S."/>
            <person name="Gelbart W.M."/>
            <person name="Glasser K."/>
            <person name="Glodek A."/>
            <person name="Gong F."/>
            <person name="Gorrell J.H."/>
            <person name="Gu Z."/>
            <person name="Guan P."/>
            <person name="Harris M."/>
            <person name="Harris N.L."/>
            <person name="Harvey D."/>
            <person name="Heiman T.J."/>
            <person name="Hernandez J.R."/>
            <person name="Houck J."/>
            <person name="Hostin D."/>
            <person name="Houston K.A."/>
            <person name="Howland T.J."/>
            <person name="Wei M.H."/>
            <person name="Ibegwam C."/>
            <person name="Jalali M."/>
            <person name="Kalush F."/>
            <person name="Karpen G.H."/>
            <person name="Ke Z."/>
            <person name="Kennison J.A."/>
            <person name="Ketchum K.A."/>
            <person name="Kimmel B.E."/>
            <person name="Kodira C.D."/>
            <person name="Kraft C."/>
            <person name="Kravitz S."/>
            <person name="Kulp D."/>
            <person name="Lai Z."/>
            <person name="Lasko P."/>
            <person name="Lei Y."/>
            <person name="Levitsky A.A."/>
            <person name="Li J."/>
            <person name="Li Z."/>
            <person name="Liang Y."/>
            <person name="Lin X."/>
            <person name="Liu X."/>
            <person name="Mattei B."/>
            <person name="McIntosh T.C."/>
            <person name="McLeod M.P."/>
            <person name="McPherson D."/>
            <person name="Merkulov G."/>
            <person name="Milshina N.V."/>
            <person name="Mobarry C."/>
            <person name="Morris J."/>
            <person name="Moshrefi A."/>
            <person name="Mount S.M."/>
            <person name="Moy M."/>
            <person name="Murphy B."/>
            <person name="Murphy L."/>
            <person name="Muzny D.M."/>
            <person name="Nelson D.L."/>
            <person name="Nelson D.R."/>
            <person name="Nelson K.A."/>
            <person name="Nixon K."/>
            <person name="Nusskern D.R."/>
            <person name="Pacleb J.M."/>
            <person name="Palazzolo M."/>
            <person name="Pittman G.S."/>
            <person name="Pan S."/>
            <person name="Pollard J."/>
            <person name="Puri V."/>
            <person name="Reese M.G."/>
            <person name="Reinert K."/>
            <person name="Remington K."/>
            <person name="Saunders R.D."/>
            <person name="Scheeler F."/>
            <person name="Shen H."/>
            <person name="Shue B.C."/>
            <person name="Siden-Kiamos I."/>
            <person name="Simpson M."/>
            <person name="Skupski M.P."/>
            <person name="Smith T."/>
            <person name="Spier E."/>
            <person name="Spradling A.C."/>
            <person name="Stapleton M."/>
            <person name="Strong R."/>
            <person name="Sun E."/>
            <person name="Svirskas R."/>
            <person name="Tector C."/>
            <person name="Turner R."/>
            <person name="Venter E."/>
            <person name="Wang A.H."/>
            <person name="Wang X."/>
            <person name="Wang Z.Y."/>
            <person name="Wassarman D.A."/>
            <person name="Weinstock G.M."/>
            <person name="Weissenbach J."/>
            <person name="Williams S.M."/>
            <person name="WoodageT"/>
            <person name="Worley K.C."/>
            <person name="Wu D."/>
            <person name="Yang S."/>
            <person name="Yao Q.A."/>
            <person name="Ye J."/>
            <person name="Yeh R.F."/>
            <person name="Zaveri J.S."/>
            <person name="Zhan M."/>
            <person name="Zhang G."/>
            <person name="Zhao Q."/>
            <person name="Zheng L."/>
            <person name="Zheng X.H."/>
            <person name="Zhong F.N."/>
            <person name="Zhong W."/>
            <person name="Zhou X."/>
            <person name="Zhu S."/>
            <person name="Zhu X."/>
            <person name="Smith H.O."/>
            <person name="Gibbs R.A."/>
            <person name="Myers E.W."/>
            <person name="Rubin G.M."/>
            <person name="Venter J.C."/>
        </authorList>
    </citation>
    <scope>NUCLEOTIDE SEQUENCE [LARGE SCALE GENOMIC DNA]</scope>
    <source>
        <strain evidence="4">Berkeley</strain>
    </source>
</reference>
<sequence>MAHIGTFIAIALLAAVAQPACPGGCSGWVQHG</sequence>
<reference evidence="2 4" key="5">
    <citation type="journal article" date="2002" name="Genome Biol.">
        <title>Heterochromatic sequences in a Drosophila whole-genome shotgun assembly.</title>
        <authorList>
            <person name="Hoskins R.A."/>
            <person name="Smith C.D."/>
            <person name="Carlson J.W."/>
            <person name="Carvalho A.B."/>
            <person name="Halpern A."/>
            <person name="Kaminker J.S."/>
            <person name="Kennedy C."/>
            <person name="Mungall C.J."/>
            <person name="Sullivan B.A."/>
            <person name="Sutton G.G."/>
            <person name="Yasuhara J.C."/>
            <person name="Wakimoto B.T."/>
            <person name="Myers E.W."/>
            <person name="Celniker S.E."/>
            <person name="Rubin G.M."/>
            <person name="Karpen G.H."/>
        </authorList>
    </citation>
    <scope>NUCLEOTIDE SEQUENCE [LARGE SCALE GENOMIC DNA]</scope>
    <source>
        <strain evidence="4">Berkeley</strain>
    </source>
</reference>
<dbReference type="KEGG" id="dme:Dmel_CG42852"/>
<dbReference type="AlphaFoldDB" id="M9MS52"/>
<reference evidence="2 4" key="3">
    <citation type="journal article" date="2002" name="Genome Biol.">
        <title>Annotation of the Drosophila melanogaster euchromatic genome: a systematic review.</title>
        <authorList>
            <person name="Misra S."/>
            <person name="Crosby M.A."/>
            <person name="Mungall C.J."/>
            <person name="Matthews B.B."/>
            <person name="Campbell K.S."/>
            <person name="Hradecky P."/>
            <person name="Huang Y."/>
            <person name="Kaminker J.S."/>
            <person name="Millburn G.H."/>
            <person name="Prochnik S.E."/>
            <person name="Smith C.D."/>
            <person name="Tupy J.L."/>
            <person name="Whitfied E.J."/>
            <person name="Bayraktaroglu L."/>
            <person name="Berman B.P."/>
            <person name="Bettencourt B.R."/>
            <person name="Celniker S.E."/>
            <person name="de Grey A.D."/>
            <person name="Drysdale R.A."/>
            <person name="Harris N.L."/>
            <person name="Richter J."/>
            <person name="Russo S."/>
            <person name="Schroeder A.J."/>
            <person name="Shu S.Q."/>
            <person name="Stapleton M."/>
            <person name="Yamada C."/>
            <person name="Ashburner M."/>
            <person name="Gelbart W.M."/>
            <person name="Rubin G.M."/>
            <person name="Lewis S.E."/>
        </authorList>
    </citation>
    <scope>GENOME REANNOTATION</scope>
    <source>
        <strain evidence="4">Berkeley</strain>
    </source>
</reference>
<dbReference type="HOGENOM" id="CLU_3392728_0_0_1"/>
<dbReference type="BioGRID-ORCS" id="10178787">
    <property type="hits" value="0 hits in 1 CRISPR screen"/>
</dbReference>
<feature type="signal peptide" evidence="1">
    <location>
        <begin position="1"/>
        <end position="17"/>
    </location>
</feature>
<organism evidence="2 4">
    <name type="scientific">Drosophila melanogaster</name>
    <name type="common">Fruit fly</name>
    <dbReference type="NCBI Taxonomy" id="7227"/>
    <lineage>
        <taxon>Eukaryota</taxon>
        <taxon>Metazoa</taxon>
        <taxon>Ecdysozoa</taxon>
        <taxon>Arthropoda</taxon>
        <taxon>Hexapoda</taxon>
        <taxon>Insecta</taxon>
        <taxon>Pterygota</taxon>
        <taxon>Neoptera</taxon>
        <taxon>Endopterygota</taxon>
        <taxon>Diptera</taxon>
        <taxon>Brachycera</taxon>
        <taxon>Muscomorpha</taxon>
        <taxon>Ephydroidea</taxon>
        <taxon>Drosophilidae</taxon>
        <taxon>Drosophila</taxon>
        <taxon>Sophophora</taxon>
    </lineage>
</organism>
<accession>M9MS52</accession>
<dbReference type="VEuPathDB" id="VectorBase:FBgn0262099"/>
<dbReference type="PaxDb" id="7227-FBpp0292986"/>
<keyword evidence="1" id="KW-0732">Signal</keyword>
<reference evidence="2 4" key="8">
    <citation type="journal article" date="2007" name="Science">
        <title>Sequence finishing and mapping of Drosophila melanogaster heterochromatin.</title>
        <authorList>
            <person name="Hoskins R.A."/>
            <person name="Carlson J.W."/>
            <person name="Kennedy C."/>
            <person name="Acevedo D."/>
            <person name="Evans-Holm M."/>
            <person name="Frise E."/>
            <person name="Wan K.H."/>
            <person name="Park S."/>
            <person name="Mendez-Lago M."/>
            <person name="Rossi F."/>
            <person name="Villasante A."/>
            <person name="Dimitri P."/>
            <person name="Karpen G.H."/>
            <person name="Celniker S.E."/>
        </authorList>
    </citation>
    <scope>NUCLEOTIDE SEQUENCE [LARGE SCALE GENOMIC DNA]</scope>
    <source>
        <strain evidence="4">Berkeley</strain>
    </source>
</reference>
<reference evidence="2 4" key="9">
    <citation type="journal article" date="2015" name="G3 (Bethesda)">
        <title>Gene Model Annotations for Drosophila melanogaster: Impact of High-Throughput Data.</title>
        <authorList>
            <consortium name="FlyBase Consortium"/>
            <person name="Matthews B.B."/>
            <person name="Dos Santos G."/>
            <person name="Crosby M.A."/>
            <person name="Emmert D.B."/>
            <person name="St Pierre S.E."/>
            <person name="Gramates L.S."/>
            <person name="Zhou P."/>
            <person name="Schroeder A.J."/>
            <person name="Falls K."/>
            <person name="Strelets V."/>
            <person name="Russo S.M."/>
            <person name="Gelbart W.M."/>
            <person name="null"/>
        </authorList>
    </citation>
    <scope>NUCLEOTIDE SEQUENCE [LARGE SCALE GENOMIC DNA]</scope>
    <source>
        <strain evidence="4">Berkeley</strain>
    </source>
</reference>
<dbReference type="Proteomes" id="UP000000803">
    <property type="component" value="Chromosome 3L"/>
</dbReference>
<evidence type="ECO:0000313" key="2">
    <source>
        <dbReference type="EMBL" id="ADV37556.1"/>
    </source>
</evidence>
<reference evidence="2 4" key="7">
    <citation type="journal article" date="2007" name="Science">
        <title>The Release 5.1 annotation of Drosophila melanogaster heterochromatin.</title>
        <authorList>
            <person name="Smith C.D."/>
            <person name="Shu S."/>
            <person name="Mungall C.J."/>
            <person name="Karpen G.H."/>
        </authorList>
    </citation>
    <scope>NUCLEOTIDE SEQUENCE [LARGE SCALE GENOMIC DNA]</scope>
    <source>
        <strain evidence="4">Berkeley</strain>
    </source>
</reference>
<dbReference type="InParanoid" id="M9MS52"/>
<evidence type="ECO:0000313" key="4">
    <source>
        <dbReference type="Proteomes" id="UP000000803"/>
    </source>
</evidence>
<dbReference type="Bgee" id="FBgn0262099">
    <property type="expression patterns" value="Expressed in spermatid in male reproductive gland and 53 other cell types or tissues"/>
</dbReference>
<dbReference type="FlyBase" id="FBgn0262099">
    <property type="gene designation" value="CG42852"/>
</dbReference>
<gene>
    <name evidence="2" type="primary">Dmel\CG42852</name>
    <name evidence="2" type="synonym">lincRNA.585</name>
    <name evidence="2 3" type="ORF">CG42852</name>
    <name evidence="2" type="ORF">Dmel_CG42852</name>
</gene>
<dbReference type="RefSeq" id="NP_001189120.1">
    <property type="nucleotide sequence ID" value="NM_001202191.2"/>
</dbReference>
<evidence type="ECO:0000313" key="3">
    <source>
        <dbReference type="FlyBase" id="FBgn0262099"/>
    </source>
</evidence>
<dbReference type="DNASU" id="10178787"/>
<dbReference type="GeneID" id="10178787"/>
<evidence type="ECO:0000256" key="1">
    <source>
        <dbReference type="SAM" id="SignalP"/>
    </source>
</evidence>
<dbReference type="EMBL" id="AE014296">
    <property type="protein sequence ID" value="ADV37556.1"/>
    <property type="molecule type" value="Genomic_DNA"/>
</dbReference>
<reference evidence="2 4" key="11">
    <citation type="journal article" date="2015" name="Genome Res.">
        <title>The Release 6 reference sequence of the Drosophila melanogaster genome.</title>
        <authorList>
            <person name="Hoskins R.A."/>
            <person name="Carlson J.W."/>
            <person name="Wan K.H."/>
            <person name="Park S."/>
            <person name="Mendez I."/>
            <person name="Galle S.E."/>
            <person name="Booth B.W."/>
            <person name="Pfeiffer B.D."/>
            <person name="George R.A."/>
            <person name="Svirskas R."/>
            <person name="Krzywinski M."/>
            <person name="Schein J."/>
            <person name="Accardo M.C."/>
            <person name="Damia E."/>
            <person name="Messina G."/>
            <person name="Mendez-Lago M."/>
            <person name="de Pablos B."/>
            <person name="Demakova O.V."/>
            <person name="Andreyeva E.N."/>
            <person name="Boldyreva L.V."/>
            <person name="Marra M."/>
            <person name="Carvalho A.B."/>
            <person name="Dimitri P."/>
            <person name="Villasante A."/>
            <person name="Zhimulev I.F."/>
            <person name="Rubin G.M."/>
            <person name="Karpen G.H."/>
            <person name="Celniker S.E."/>
        </authorList>
    </citation>
    <scope>NUCLEOTIDE SEQUENCE [LARGE SCALE GENOMIC DNA]</scope>
    <source>
        <strain evidence="4">Berkeley</strain>
    </source>
</reference>
<reference evidence="2 4" key="4">
    <citation type="journal article" date="2002" name="Genome Biol.">
        <title>The transposable elements of the Drosophila melanogaster euchromatin: a genomics perspective.</title>
        <authorList>
            <person name="Kaminker J.S."/>
            <person name="Bergman C.M."/>
            <person name="Kronmiller B."/>
            <person name="Carlson J."/>
            <person name="Svirskas R."/>
            <person name="Patel S."/>
            <person name="Frise E."/>
            <person name="Wheeler D.A."/>
            <person name="Lewis S.E."/>
            <person name="Rubin G.M."/>
            <person name="Ashburner M."/>
            <person name="Celniker S.E."/>
        </authorList>
    </citation>
    <scope>NUCLEOTIDE SEQUENCE [LARGE SCALE GENOMIC DNA]</scope>
    <source>
        <strain evidence="4">Berkeley</strain>
    </source>
</reference>
<reference evidence="2 4" key="6">
    <citation type="journal article" date="2005" name="PLoS Comput. Biol.">
        <title>Combined evidence annotation of transposable elements in genome sequences.</title>
        <authorList>
            <person name="Quesneville H."/>
            <person name="Bergman C.M."/>
            <person name="Andrieu O."/>
            <person name="Autard D."/>
            <person name="Nouaud D."/>
            <person name="Ashburner M."/>
            <person name="Anxolabehere D."/>
        </authorList>
    </citation>
    <scope>NUCLEOTIDE SEQUENCE [LARGE SCALE GENOMIC DNA]</scope>
    <source>
        <strain evidence="4">Berkeley</strain>
    </source>
</reference>
<reference evidence="2 4" key="2">
    <citation type="journal article" date="2002" name="Genome Biol.">
        <title>Finishing a whole-genome shotgun: release 3 of the Drosophila melanogaster euchromatic genome sequence.</title>
        <authorList>
            <person name="Celniker S.E."/>
            <person name="Wheeler D.A."/>
            <person name="Kronmiller B."/>
            <person name="Carlson J.W."/>
            <person name="Halpern A."/>
            <person name="Patel S."/>
            <person name="Adams M."/>
            <person name="Champe M."/>
            <person name="Dugan S.P."/>
            <person name="Frise E."/>
            <person name="Hodgson A."/>
            <person name="George R.A."/>
            <person name="Hoskins R.A."/>
            <person name="Laverty T."/>
            <person name="Muzny D.M."/>
            <person name="Nelson C.R."/>
            <person name="Pacleb J.M."/>
            <person name="Park S."/>
            <person name="Pfeiffer B.D."/>
            <person name="Richards S."/>
            <person name="Sodergren E.J."/>
            <person name="Svirskas R."/>
            <person name="Tabor P.E."/>
            <person name="Wan K."/>
            <person name="Stapleton M."/>
            <person name="Sutton G.G."/>
            <person name="Venter C."/>
            <person name="Weinstock G."/>
            <person name="Scherer S.E."/>
            <person name="Myers E.W."/>
            <person name="Gibbs R.A."/>
            <person name="Rubin G.M."/>
        </authorList>
    </citation>
    <scope>NUCLEOTIDE SEQUENCE [LARGE SCALE GENOMIC DNA]</scope>
    <source>
        <strain evidence="4">Berkeley</strain>
    </source>
</reference>
<proteinExistence type="predicted"/>
<keyword evidence="4" id="KW-1185">Reference proteome</keyword>
<dbReference type="AGR" id="FB:FBgn0262099"/>
<protein>
    <submittedName>
        <fullName evidence="2">Uncharacterized protein</fullName>
    </submittedName>
</protein>
<reference evidence="2 4" key="10">
    <citation type="journal article" date="2015" name="G3 (Bethesda)">
        <title>Gene Model Annotations for Drosophila melanogaster: The Rule-Benders.</title>
        <authorList>
            <consortium name="FlyBase Consortium"/>
            <person name="Crosby M.A."/>
            <person name="Gramates L.S."/>
            <person name="Dos Santos G."/>
            <person name="Matthews B.B."/>
            <person name="St Pierre S.E."/>
            <person name="Zhou P."/>
            <person name="Schroeder A.J."/>
            <person name="Falls K."/>
            <person name="Emmert D.B."/>
            <person name="Russo S.M."/>
            <person name="Gelbart W.M."/>
            <person name="null"/>
        </authorList>
    </citation>
    <scope>NUCLEOTIDE SEQUENCE [LARGE SCALE GENOMIC DNA]</scope>
    <source>
        <strain evidence="4">Berkeley</strain>
    </source>
</reference>